<keyword evidence="2" id="KW-1185">Reference proteome</keyword>
<name>A0A9N9GUK2_9GLOM</name>
<feature type="non-terminal residue" evidence="1">
    <location>
        <position position="1"/>
    </location>
</feature>
<dbReference type="Proteomes" id="UP000789831">
    <property type="component" value="Unassembled WGS sequence"/>
</dbReference>
<dbReference type="EMBL" id="CAJVPL010003104">
    <property type="protein sequence ID" value="CAG8626414.1"/>
    <property type="molecule type" value="Genomic_DNA"/>
</dbReference>
<proteinExistence type="predicted"/>
<organism evidence="1 2">
    <name type="scientific">Ambispora gerdemannii</name>
    <dbReference type="NCBI Taxonomy" id="144530"/>
    <lineage>
        <taxon>Eukaryota</taxon>
        <taxon>Fungi</taxon>
        <taxon>Fungi incertae sedis</taxon>
        <taxon>Mucoromycota</taxon>
        <taxon>Glomeromycotina</taxon>
        <taxon>Glomeromycetes</taxon>
        <taxon>Archaeosporales</taxon>
        <taxon>Ambisporaceae</taxon>
        <taxon>Ambispora</taxon>
    </lineage>
</organism>
<comment type="caution">
    <text evidence="1">The sequence shown here is derived from an EMBL/GenBank/DDBJ whole genome shotgun (WGS) entry which is preliminary data.</text>
</comment>
<accession>A0A9N9GUK2</accession>
<gene>
    <name evidence="1" type="ORF">AGERDE_LOCUS10311</name>
</gene>
<dbReference type="AlphaFoldDB" id="A0A9N9GUK2"/>
<protein>
    <submittedName>
        <fullName evidence="1">406_t:CDS:1</fullName>
    </submittedName>
</protein>
<sequence>AHQPWRNNLIRVVQPVQYTATADELKEYLGLCIADGKIEQIGSLCQIKDP</sequence>
<reference evidence="1" key="1">
    <citation type="submission" date="2021-06" db="EMBL/GenBank/DDBJ databases">
        <authorList>
            <person name="Kallberg Y."/>
            <person name="Tangrot J."/>
            <person name="Rosling A."/>
        </authorList>
    </citation>
    <scope>NUCLEOTIDE SEQUENCE</scope>
    <source>
        <strain evidence="1">MT106</strain>
    </source>
</reference>
<evidence type="ECO:0000313" key="2">
    <source>
        <dbReference type="Proteomes" id="UP000789831"/>
    </source>
</evidence>
<evidence type="ECO:0000313" key="1">
    <source>
        <dbReference type="EMBL" id="CAG8626414.1"/>
    </source>
</evidence>